<accession>A0A866UEL8</accession>
<dbReference type="GO" id="GO:0039617">
    <property type="term" value="C:T=3 icosahedral viral capsid"/>
    <property type="evidence" value="ECO:0007669"/>
    <property type="project" value="UniProtKB-KW"/>
</dbReference>
<protein>
    <recommendedName>
        <fullName evidence="3">Capsid protein</fullName>
    </recommendedName>
</protein>
<dbReference type="Pfam" id="PF00729">
    <property type="entry name" value="Viral_coat"/>
    <property type="match status" value="1"/>
</dbReference>
<name>A0A866UEL8_9TOMB</name>
<dbReference type="GO" id="GO:0005198">
    <property type="term" value="F:structural molecule activity"/>
    <property type="evidence" value="ECO:0007669"/>
    <property type="project" value="InterPro"/>
</dbReference>
<dbReference type="SUPFAM" id="SSF88633">
    <property type="entry name" value="Positive stranded ssRNA viruses"/>
    <property type="match status" value="1"/>
</dbReference>
<evidence type="ECO:0000256" key="1">
    <source>
        <dbReference type="ARBA" id="ARBA00004328"/>
    </source>
</evidence>
<dbReference type="EMBL" id="MT311687">
    <property type="protein sequence ID" value="QOE57306.1"/>
    <property type="molecule type" value="Genomic_RNA"/>
</dbReference>
<comment type="subcellular location">
    <subcellularLocation>
        <location evidence="1">Virion</location>
    </subcellularLocation>
</comment>
<comment type="similarity">
    <text evidence="2">Belongs to the icosahedral plant coat protein family.</text>
</comment>
<organism evidence="9">
    <name type="scientific">Plasmopara viticola lesion associated tombus-like virus 1</name>
    <dbReference type="NCBI Taxonomy" id="2770118"/>
    <lineage>
        <taxon>Viruses</taxon>
        <taxon>Riboviria</taxon>
        <taxon>Orthornavirae</taxon>
        <taxon>Kitrinoviricota</taxon>
        <taxon>Tolucaviricetes</taxon>
        <taxon>Tolivirales</taxon>
        <taxon>Tombusviridae</taxon>
    </lineage>
</organism>
<dbReference type="InterPro" id="IPR000937">
    <property type="entry name" value="Capsid_prot_S-dom_vir"/>
</dbReference>
<keyword evidence="4" id="KW-0167">Capsid protein</keyword>
<dbReference type="Gene3D" id="2.60.120.20">
    <property type="match status" value="1"/>
</dbReference>
<feature type="region of interest" description="Disordered" evidence="7">
    <location>
        <begin position="1"/>
        <end position="26"/>
    </location>
</feature>
<evidence type="ECO:0000256" key="7">
    <source>
        <dbReference type="SAM" id="MobiDB-lite"/>
    </source>
</evidence>
<evidence type="ECO:0000259" key="8">
    <source>
        <dbReference type="Pfam" id="PF00729"/>
    </source>
</evidence>
<evidence type="ECO:0000256" key="5">
    <source>
        <dbReference type="ARBA" id="ARBA00022844"/>
    </source>
</evidence>
<keyword evidence="5" id="KW-0946">Virion</keyword>
<reference evidence="9" key="1">
    <citation type="journal article" date="2020" name="Virus Evol.">
        <title>Analysis of the virome associated to grapevine downy mildew lesions reveals new mycovirus lineages.</title>
        <authorList>
            <person name="Chiapello M."/>
            <person name="Rodriguez-Romero J."/>
            <person name="Ayllon M.A."/>
            <person name="Turina M."/>
        </authorList>
    </citation>
    <scope>NUCLEOTIDE SEQUENCE</scope>
    <source>
        <strain evidence="9">DN35769_c0_g1_i1</strain>
    </source>
</reference>
<feature type="domain" description="Icosahedral viral capsid protein S" evidence="8">
    <location>
        <begin position="50"/>
        <end position="204"/>
    </location>
</feature>
<evidence type="ECO:0000256" key="6">
    <source>
        <dbReference type="ARBA" id="ARBA00023060"/>
    </source>
</evidence>
<keyword evidence="6" id="KW-1142">T=3 icosahedral capsid protein</keyword>
<evidence type="ECO:0000256" key="2">
    <source>
        <dbReference type="ARBA" id="ARBA00007446"/>
    </source>
</evidence>
<proteinExistence type="inferred from homology"/>
<dbReference type="PROSITE" id="PS00555">
    <property type="entry name" value="ICOSAH_VIR_COAT_S"/>
    <property type="match status" value="1"/>
</dbReference>
<evidence type="ECO:0000256" key="4">
    <source>
        <dbReference type="ARBA" id="ARBA00022561"/>
    </source>
</evidence>
<evidence type="ECO:0000313" key="9">
    <source>
        <dbReference type="EMBL" id="QOE57306.1"/>
    </source>
</evidence>
<evidence type="ECO:0000256" key="3">
    <source>
        <dbReference type="ARBA" id="ARBA00018091"/>
    </source>
</evidence>
<sequence>MARKNQPKNASKAITQKKAKTKIPSPPAAVRALTSISARNTTQNSGSRQDVLLYEVKNVPKVLTLHCASMPWLQGVAPSYQSWNMTDVHVRFVPRMSSATNGTVQMCFQRDFEDRTPTTVAQMSMVQGSVTGAVWDKLTLRVPDRKAMPYCSLSNFQLMGSTDRNDRALGRITIVPDMDKGVAEDEKLGYLWIKYSPKLSEPIDPLLQKEG</sequence>
<dbReference type="InterPro" id="IPR029053">
    <property type="entry name" value="Viral_coat"/>
</dbReference>